<dbReference type="Pfam" id="PF13098">
    <property type="entry name" value="Thioredoxin_2"/>
    <property type="match status" value="1"/>
</dbReference>
<dbReference type="InterPro" id="IPR018950">
    <property type="entry name" value="DiS-bond_isomerase_DsbC/G_N"/>
</dbReference>
<evidence type="ECO:0000256" key="2">
    <source>
        <dbReference type="ARBA" id="ARBA00009813"/>
    </source>
</evidence>
<dbReference type="CDD" id="cd03020">
    <property type="entry name" value="DsbA_DsbC_DsbG"/>
    <property type="match status" value="1"/>
</dbReference>
<dbReference type="GO" id="GO:0042597">
    <property type="term" value="C:periplasmic space"/>
    <property type="evidence" value="ECO:0007669"/>
    <property type="project" value="UniProtKB-SubCell"/>
</dbReference>
<dbReference type="InterPro" id="IPR012336">
    <property type="entry name" value="Thioredoxin-like_fold"/>
</dbReference>
<reference evidence="10 11" key="1">
    <citation type="submission" date="2018-10" db="EMBL/GenBank/DDBJ databases">
        <title>Genomic Encyclopedia of Type Strains, Phase IV (KMG-IV): sequencing the most valuable type-strain genomes for metagenomic binning, comparative biology and taxonomic classification.</title>
        <authorList>
            <person name="Goeker M."/>
        </authorList>
    </citation>
    <scope>NUCLEOTIDE SEQUENCE [LARGE SCALE GENOMIC DNA]</scope>
    <source>
        <strain evidence="10 11">DSM 23800</strain>
    </source>
</reference>
<dbReference type="Gene3D" id="3.10.450.70">
    <property type="entry name" value="Disulphide bond isomerase, DsbC/G, N-terminal"/>
    <property type="match status" value="1"/>
</dbReference>
<dbReference type="InterPro" id="IPR033954">
    <property type="entry name" value="DiS-bond_Isoase_DsbC/G"/>
</dbReference>
<evidence type="ECO:0000313" key="10">
    <source>
        <dbReference type="EMBL" id="RKR76898.1"/>
    </source>
</evidence>
<protein>
    <recommendedName>
        <fullName evidence="7">Thiol:disulfide interchange protein</fullName>
    </recommendedName>
</protein>
<comment type="function">
    <text evidence="7">Required for disulfide bond formation in some periplasmic proteins. Acts by transferring its disulfide bond to other proteins and is reduced in the process.</text>
</comment>
<dbReference type="AlphaFoldDB" id="A0A420XIB9"/>
<dbReference type="SUPFAM" id="SSF54423">
    <property type="entry name" value="DsbC/DsbG N-terminal domain-like"/>
    <property type="match status" value="1"/>
</dbReference>
<evidence type="ECO:0000256" key="5">
    <source>
        <dbReference type="ARBA" id="ARBA00023157"/>
    </source>
</evidence>
<comment type="subcellular location">
    <subcellularLocation>
        <location evidence="1 7">Periplasm</location>
    </subcellularLocation>
</comment>
<dbReference type="EMBL" id="RBJC01000004">
    <property type="protein sequence ID" value="RKR76898.1"/>
    <property type="molecule type" value="Genomic_DNA"/>
</dbReference>
<organism evidence="10 11">
    <name type="scientific">Otariodibacter oris</name>
    <dbReference type="NCBI Taxonomy" id="1032623"/>
    <lineage>
        <taxon>Bacteria</taxon>
        <taxon>Pseudomonadati</taxon>
        <taxon>Pseudomonadota</taxon>
        <taxon>Gammaproteobacteria</taxon>
        <taxon>Pasteurellales</taxon>
        <taxon>Pasteurellaceae</taxon>
        <taxon>Otariodibacter</taxon>
    </lineage>
</organism>
<dbReference type="InterPro" id="IPR051470">
    <property type="entry name" value="Thiol:disulfide_interchange"/>
</dbReference>
<evidence type="ECO:0000256" key="3">
    <source>
        <dbReference type="ARBA" id="ARBA00022729"/>
    </source>
</evidence>
<proteinExistence type="inferred from homology"/>
<feature type="domain" description="Disulphide bond isomerase DsbC/G N-terminal" evidence="8">
    <location>
        <begin position="17"/>
        <end position="80"/>
    </location>
</feature>
<dbReference type="PANTHER" id="PTHR35272:SF3">
    <property type="entry name" value="THIOL:DISULFIDE INTERCHANGE PROTEIN DSBC"/>
    <property type="match status" value="1"/>
</dbReference>
<gene>
    <name evidence="10" type="ORF">DES31_0207</name>
</gene>
<evidence type="ECO:0000256" key="1">
    <source>
        <dbReference type="ARBA" id="ARBA00004418"/>
    </source>
</evidence>
<dbReference type="Gene3D" id="3.40.30.10">
    <property type="entry name" value="Glutaredoxin"/>
    <property type="match status" value="1"/>
</dbReference>
<dbReference type="InterPro" id="IPR036249">
    <property type="entry name" value="Thioredoxin-like_sf"/>
</dbReference>
<comment type="caution">
    <text evidence="10">The sequence shown here is derived from an EMBL/GenBank/DDBJ whole genome shotgun (WGS) entry which is preliminary data.</text>
</comment>
<keyword evidence="3 7" id="KW-0732">Signal</keyword>
<dbReference type="PANTHER" id="PTHR35272">
    <property type="entry name" value="THIOL:DISULFIDE INTERCHANGE PROTEIN DSBC-RELATED"/>
    <property type="match status" value="1"/>
</dbReference>
<accession>A0A420XIB9</accession>
<keyword evidence="4 7" id="KW-0574">Periplasm</keyword>
<keyword evidence="5" id="KW-1015">Disulfide bond</keyword>
<keyword evidence="6 7" id="KW-0676">Redox-active center</keyword>
<evidence type="ECO:0000256" key="7">
    <source>
        <dbReference type="RuleBase" id="RU364038"/>
    </source>
</evidence>
<dbReference type="InterPro" id="IPR009094">
    <property type="entry name" value="DiS-bond_isomerase_DsbC/G_N_sf"/>
</dbReference>
<dbReference type="RefSeq" id="WP_121121118.1">
    <property type="nucleotide sequence ID" value="NZ_CP016604.1"/>
</dbReference>
<sequence length="229" mass="25655">MKKSIIAFALASLISTSWASDASLKQQLEKIGAKNIKISESVLQGFRTAVSDQGVVQISNDGRFIIQGKIFELNNGKVTDISNSVLMPELNALSDEMIVYPAKNQKHVVTIFMDITCQYCQLLHKRIKEYNELGITIRYLAFPRTGLDSQIARQMESIWKSEDKVFALNEAENGRLPKQLSKPNIVKKHYNLGLKFGVTGTPNIVTENGELISGYVEPKDLLAMLDEQY</sequence>
<name>A0A420XIB9_9PAST</name>
<feature type="signal peptide" evidence="7">
    <location>
        <begin position="1"/>
        <end position="19"/>
    </location>
</feature>
<comment type="similarity">
    <text evidence="2 7">Belongs to the thioredoxin family. DsbC subfamily.</text>
</comment>
<dbReference type="SUPFAM" id="SSF52833">
    <property type="entry name" value="Thioredoxin-like"/>
    <property type="match status" value="1"/>
</dbReference>
<dbReference type="NCBIfam" id="NF008129">
    <property type="entry name" value="PRK10877.1"/>
    <property type="match status" value="1"/>
</dbReference>
<evidence type="ECO:0000313" key="11">
    <source>
        <dbReference type="Proteomes" id="UP000280099"/>
    </source>
</evidence>
<feature type="chain" id="PRO_5018807960" description="Thiol:disulfide interchange protein" evidence="7">
    <location>
        <begin position="20"/>
        <end position="229"/>
    </location>
</feature>
<evidence type="ECO:0000259" key="9">
    <source>
        <dbReference type="Pfam" id="PF13098"/>
    </source>
</evidence>
<keyword evidence="11" id="KW-1185">Reference proteome</keyword>
<evidence type="ECO:0000259" key="8">
    <source>
        <dbReference type="Pfam" id="PF10411"/>
    </source>
</evidence>
<dbReference type="OrthoDB" id="12976at2"/>
<evidence type="ECO:0000256" key="4">
    <source>
        <dbReference type="ARBA" id="ARBA00022764"/>
    </source>
</evidence>
<dbReference type="Proteomes" id="UP000280099">
    <property type="component" value="Unassembled WGS sequence"/>
</dbReference>
<feature type="domain" description="Thioredoxin-like fold" evidence="9">
    <location>
        <begin position="102"/>
        <end position="225"/>
    </location>
</feature>
<evidence type="ECO:0000256" key="6">
    <source>
        <dbReference type="ARBA" id="ARBA00023284"/>
    </source>
</evidence>
<dbReference type="Pfam" id="PF10411">
    <property type="entry name" value="DsbC_N"/>
    <property type="match status" value="1"/>
</dbReference>